<comment type="caution">
    <text evidence="1">The sequence shown here is derived from an EMBL/GenBank/DDBJ whole genome shotgun (WGS) entry which is preliminary data.</text>
</comment>
<protein>
    <submittedName>
        <fullName evidence="1">Uncharacterized protein</fullName>
    </submittedName>
</protein>
<organism evidence="1 2">
    <name type="scientific">Cohnella soli</name>
    <dbReference type="NCBI Taxonomy" id="425005"/>
    <lineage>
        <taxon>Bacteria</taxon>
        <taxon>Bacillati</taxon>
        <taxon>Bacillota</taxon>
        <taxon>Bacilli</taxon>
        <taxon>Bacillales</taxon>
        <taxon>Paenibacillaceae</taxon>
        <taxon>Cohnella</taxon>
    </lineage>
</organism>
<dbReference type="RefSeq" id="WP_378136257.1">
    <property type="nucleotide sequence ID" value="NZ_JBHSMI010000029.1"/>
</dbReference>
<name>A0ABW0HVT2_9BACL</name>
<dbReference type="Proteomes" id="UP001596113">
    <property type="component" value="Unassembled WGS sequence"/>
</dbReference>
<evidence type="ECO:0000313" key="1">
    <source>
        <dbReference type="EMBL" id="MFC5405209.1"/>
    </source>
</evidence>
<gene>
    <name evidence="1" type="ORF">ACFPOF_20915</name>
</gene>
<sequence>MNSFNIFNTLTKHKYPGSPHEQREDFSTPFLLIERRFDRANDAWLKKSSMRRAGEARFGVRMKSAGEDRYPAKEEIVFR</sequence>
<accession>A0ABW0HVT2</accession>
<proteinExistence type="predicted"/>
<reference evidence="2" key="1">
    <citation type="journal article" date="2019" name="Int. J. Syst. Evol. Microbiol.">
        <title>The Global Catalogue of Microorganisms (GCM) 10K type strain sequencing project: providing services to taxonomists for standard genome sequencing and annotation.</title>
        <authorList>
            <consortium name="The Broad Institute Genomics Platform"/>
            <consortium name="The Broad Institute Genome Sequencing Center for Infectious Disease"/>
            <person name="Wu L."/>
            <person name="Ma J."/>
        </authorList>
    </citation>
    <scope>NUCLEOTIDE SEQUENCE [LARGE SCALE GENOMIC DNA]</scope>
    <source>
        <strain evidence="2">CGMCC 1.18575</strain>
    </source>
</reference>
<keyword evidence="2" id="KW-1185">Reference proteome</keyword>
<evidence type="ECO:0000313" key="2">
    <source>
        <dbReference type="Proteomes" id="UP001596113"/>
    </source>
</evidence>
<dbReference type="EMBL" id="JBHSMI010000029">
    <property type="protein sequence ID" value="MFC5405209.1"/>
    <property type="molecule type" value="Genomic_DNA"/>
</dbReference>